<feature type="compositionally biased region" description="Basic and acidic residues" evidence="1">
    <location>
        <begin position="159"/>
        <end position="172"/>
    </location>
</feature>
<proteinExistence type="predicted"/>
<gene>
    <name evidence="3" type="ORF">E2986_06468</name>
</gene>
<accession>A0A833S8J6</accession>
<evidence type="ECO:0008006" key="5">
    <source>
        <dbReference type="Google" id="ProtNLM"/>
    </source>
</evidence>
<feature type="transmembrane region" description="Helical" evidence="2">
    <location>
        <begin position="12"/>
        <end position="33"/>
    </location>
</feature>
<comment type="caution">
    <text evidence="3">The sequence shown here is derived from an EMBL/GenBank/DDBJ whole genome shotgun (WGS) entry which is preliminary data.</text>
</comment>
<protein>
    <recommendedName>
        <fullName evidence="5">Protein grindelwald</fullName>
    </recommendedName>
</protein>
<sequence length="282" mass="30695">MNANRQAVVVNRLLVVGTLAIGAAVAGLSPLGAECGERRCSTVEYCSPYDKRCKPCSSICDANGRNYQQDECFKDCQEYLHDKRYVLLKQYEDLRGEVERLWILVAICVAVAFSSLLASLYLLAQRFTRWEKMRTTLGRAFAGKRRKGTSNVNDANENNNDRCKTSSLRDAESGTSRQHNGLKLTMSTISASVAPSRYSVNETTTTTTTNRGNDVASGSASGSGSGSGSGTGTGNATPNTTTTTLSRRHPSEDTTLDYAYDNPAMTPSPEVVQHRTKRESSF</sequence>
<reference evidence="3" key="1">
    <citation type="submission" date="2019-11" db="EMBL/GenBank/DDBJ databases">
        <title>The nuclear and mitochondrial genomes of Frieseomelitta varia - a highly eusocial stingless bee (Meliponini) with a permanently sterile worker caste.</title>
        <authorList>
            <person name="Freitas F.C.P."/>
            <person name="Lourenco A.P."/>
            <person name="Nunes F.M.F."/>
            <person name="Paschoal A.R."/>
            <person name="Abreu F.C.P."/>
            <person name="Barbin F.O."/>
            <person name="Bataglia L."/>
            <person name="Cardoso-Junior C.A.M."/>
            <person name="Cervoni M.S."/>
            <person name="Silva S.R."/>
            <person name="Dalarmi F."/>
            <person name="Del Lama M.A."/>
            <person name="Depintor T.S."/>
            <person name="Ferreira K.M."/>
            <person name="Goria P.S."/>
            <person name="Jaskot M.C."/>
            <person name="Lago D.C."/>
            <person name="Luna-Lucena D."/>
            <person name="Moda L.M."/>
            <person name="Nascimento L."/>
            <person name="Pedrino M."/>
            <person name="Rabico F.O."/>
            <person name="Sanches F.C."/>
            <person name="Santos D.E."/>
            <person name="Santos C.G."/>
            <person name="Vieira J."/>
            <person name="Lopes T.F."/>
            <person name="Barchuk A.R."/>
            <person name="Hartfelder K."/>
            <person name="Simoes Z.L.P."/>
            <person name="Bitondi M.M.G."/>
            <person name="Pinheiro D.G."/>
        </authorList>
    </citation>
    <scope>NUCLEOTIDE SEQUENCE</scope>
    <source>
        <strain evidence="3">USP_RPSP 00005682</strain>
        <tissue evidence="3">Whole individual</tissue>
    </source>
</reference>
<organism evidence="3 4">
    <name type="scientific">Frieseomelitta varia</name>
    <dbReference type="NCBI Taxonomy" id="561572"/>
    <lineage>
        <taxon>Eukaryota</taxon>
        <taxon>Metazoa</taxon>
        <taxon>Ecdysozoa</taxon>
        <taxon>Arthropoda</taxon>
        <taxon>Hexapoda</taxon>
        <taxon>Insecta</taxon>
        <taxon>Pterygota</taxon>
        <taxon>Neoptera</taxon>
        <taxon>Endopterygota</taxon>
        <taxon>Hymenoptera</taxon>
        <taxon>Apocrita</taxon>
        <taxon>Aculeata</taxon>
        <taxon>Apoidea</taxon>
        <taxon>Anthophila</taxon>
        <taxon>Apidae</taxon>
        <taxon>Frieseomelitta</taxon>
    </lineage>
</organism>
<dbReference type="OrthoDB" id="6599193at2759"/>
<evidence type="ECO:0000256" key="2">
    <source>
        <dbReference type="SAM" id="Phobius"/>
    </source>
</evidence>
<evidence type="ECO:0000313" key="3">
    <source>
        <dbReference type="EMBL" id="KAF3428897.1"/>
    </source>
</evidence>
<evidence type="ECO:0000313" key="4">
    <source>
        <dbReference type="Proteomes" id="UP000655588"/>
    </source>
</evidence>
<keyword evidence="2" id="KW-1133">Transmembrane helix</keyword>
<dbReference type="EMBL" id="WNWW01000192">
    <property type="protein sequence ID" value="KAF3428897.1"/>
    <property type="molecule type" value="Genomic_DNA"/>
</dbReference>
<keyword evidence="2" id="KW-0812">Transmembrane</keyword>
<feature type="compositionally biased region" description="Polar residues" evidence="1">
    <location>
        <begin position="173"/>
        <end position="202"/>
    </location>
</feature>
<evidence type="ECO:0000256" key="1">
    <source>
        <dbReference type="SAM" id="MobiDB-lite"/>
    </source>
</evidence>
<feature type="region of interest" description="Disordered" evidence="1">
    <location>
        <begin position="141"/>
        <end position="282"/>
    </location>
</feature>
<feature type="compositionally biased region" description="Low complexity" evidence="1">
    <location>
        <begin position="234"/>
        <end position="245"/>
    </location>
</feature>
<dbReference type="Proteomes" id="UP000655588">
    <property type="component" value="Unassembled WGS sequence"/>
</dbReference>
<feature type="transmembrane region" description="Helical" evidence="2">
    <location>
        <begin position="101"/>
        <end position="124"/>
    </location>
</feature>
<feature type="compositionally biased region" description="Gly residues" evidence="1">
    <location>
        <begin position="221"/>
        <end position="233"/>
    </location>
</feature>
<keyword evidence="4" id="KW-1185">Reference proteome</keyword>
<name>A0A833S8J6_9HYME</name>
<keyword evidence="2" id="KW-0472">Membrane</keyword>
<dbReference type="AlphaFoldDB" id="A0A833S8J6"/>